<dbReference type="InterPro" id="IPR036412">
    <property type="entry name" value="HAD-like_sf"/>
</dbReference>
<dbReference type="EMBL" id="CP043424">
    <property type="protein sequence ID" value="QIW11507.1"/>
    <property type="molecule type" value="Genomic_DNA"/>
</dbReference>
<dbReference type="RefSeq" id="WP_112869452.1">
    <property type="nucleotide sequence ID" value="NZ_CP021781.1"/>
</dbReference>
<dbReference type="Pfam" id="PF03767">
    <property type="entry name" value="Acid_phosphat_B"/>
    <property type="match status" value="1"/>
</dbReference>
<organism evidence="2 4">
    <name type="scientific">Francisella adeliensis</name>
    <dbReference type="NCBI Taxonomy" id="2007306"/>
    <lineage>
        <taxon>Bacteria</taxon>
        <taxon>Pseudomonadati</taxon>
        <taxon>Pseudomonadota</taxon>
        <taxon>Gammaproteobacteria</taxon>
        <taxon>Thiotrichales</taxon>
        <taxon>Francisellaceae</taxon>
        <taxon>Francisella</taxon>
    </lineage>
</organism>
<evidence type="ECO:0000313" key="2">
    <source>
        <dbReference type="EMBL" id="AXA33279.1"/>
    </source>
</evidence>
<evidence type="ECO:0000313" key="3">
    <source>
        <dbReference type="EMBL" id="QIW11507.1"/>
    </source>
</evidence>
<dbReference type="InterPro" id="IPR023214">
    <property type="entry name" value="HAD_sf"/>
</dbReference>
<dbReference type="InterPro" id="IPR005519">
    <property type="entry name" value="Acid_phosphat_B-like"/>
</dbReference>
<dbReference type="PANTHER" id="PTHR31284">
    <property type="entry name" value="ACID PHOSPHATASE-LIKE PROTEIN"/>
    <property type="match status" value="1"/>
</dbReference>
<name>A0A2Z4XX23_9GAMM</name>
<sequence length="197" mass="22483">MTKLEVIDYYESGAHEQEISCILEQARDIVNSVDILEKTTLILDIDETSLNHYKALKEYGFPQGDNHKVWNECIFADTGTPIQATLDFYKFCLDKGLKVFFVSARVADSIDVTKLALKDAGYTQFEDVFVFPKEIANYNPDQFTNFKSERRAYIESLGFKILISVGDQPSDLIGGFTKYTCELTNYLYGNKSVFVDR</sequence>
<keyword evidence="5" id="KW-1185">Reference proteome</keyword>
<gene>
    <name evidence="2" type="ORF">CDH04_02095</name>
    <name evidence="3" type="ORF">FZC43_02100</name>
</gene>
<protein>
    <submittedName>
        <fullName evidence="2">Acid phosphatase</fullName>
    </submittedName>
</protein>
<evidence type="ECO:0000256" key="1">
    <source>
        <dbReference type="ARBA" id="ARBA00022729"/>
    </source>
</evidence>
<reference evidence="3 5" key="2">
    <citation type="submission" date="2019-08" db="EMBL/GenBank/DDBJ databases">
        <title>Complete genome sequences of Francisella adeliensis (FSC1325 and FSC1326).</title>
        <authorList>
            <person name="Ohrman C."/>
            <person name="Uneklint I."/>
            <person name="Vallesi A."/>
            <person name="Karlsson L."/>
            <person name="Sjodin A."/>
        </authorList>
    </citation>
    <scope>NUCLEOTIDE SEQUENCE [LARGE SCALE GENOMIC DNA]</scope>
    <source>
        <strain evidence="3 5">FSC1325</strain>
    </source>
</reference>
<dbReference type="PANTHER" id="PTHR31284:SF10">
    <property type="entry name" value="ACID PHOSPHATASE-LIKE PROTEIN"/>
    <property type="match status" value="1"/>
</dbReference>
<dbReference type="AlphaFoldDB" id="A0A2Z4XX23"/>
<dbReference type="Proteomes" id="UP000251120">
    <property type="component" value="Chromosome"/>
</dbReference>
<evidence type="ECO:0000313" key="5">
    <source>
        <dbReference type="Proteomes" id="UP000681131"/>
    </source>
</evidence>
<keyword evidence="1" id="KW-0732">Signal</keyword>
<dbReference type="Proteomes" id="UP000681131">
    <property type="component" value="Chromosome"/>
</dbReference>
<evidence type="ECO:0000313" key="4">
    <source>
        <dbReference type="Proteomes" id="UP000251120"/>
    </source>
</evidence>
<dbReference type="KEGG" id="fad:CDH04_02095"/>
<dbReference type="SUPFAM" id="SSF56784">
    <property type="entry name" value="HAD-like"/>
    <property type="match status" value="1"/>
</dbReference>
<dbReference type="OrthoDB" id="193314at2"/>
<dbReference type="EMBL" id="CP021781">
    <property type="protein sequence ID" value="AXA33279.1"/>
    <property type="molecule type" value="Genomic_DNA"/>
</dbReference>
<reference evidence="2 4" key="1">
    <citation type="submission" date="2017-06" db="EMBL/GenBank/DDBJ databases">
        <title>Complete genome of Francisella adeliensis.</title>
        <authorList>
            <person name="Vallesi A."/>
            <person name="Sjodin A."/>
        </authorList>
    </citation>
    <scope>NUCLEOTIDE SEQUENCE [LARGE SCALE GENOMIC DNA]</scope>
    <source>
        <strain evidence="2 4">FDC440</strain>
    </source>
</reference>
<proteinExistence type="predicted"/>
<accession>A0A2Z4XX23</accession>
<dbReference type="Gene3D" id="3.40.50.1000">
    <property type="entry name" value="HAD superfamily/HAD-like"/>
    <property type="match status" value="1"/>
</dbReference>